<evidence type="ECO:0000313" key="3">
    <source>
        <dbReference type="EMBL" id="CUH58896.1"/>
    </source>
</evidence>
<dbReference type="InterPro" id="IPR050855">
    <property type="entry name" value="NDM-1-like"/>
</dbReference>
<dbReference type="Gene3D" id="1.10.10.10">
    <property type="entry name" value="Winged helix-like DNA-binding domain superfamily/Winged helix DNA-binding domain"/>
    <property type="match status" value="1"/>
</dbReference>
<dbReference type="GO" id="GO:0016787">
    <property type="term" value="F:hydrolase activity"/>
    <property type="evidence" value="ECO:0007669"/>
    <property type="project" value="UniProtKB-KW"/>
</dbReference>
<dbReference type="SMART" id="SM00849">
    <property type="entry name" value="Lactamase_B"/>
    <property type="match status" value="1"/>
</dbReference>
<gene>
    <name evidence="3" type="ORF">THS5294_00176</name>
</gene>
<evidence type="ECO:0000256" key="1">
    <source>
        <dbReference type="ARBA" id="ARBA00005250"/>
    </source>
</evidence>
<dbReference type="InterPro" id="IPR001279">
    <property type="entry name" value="Metallo-B-lactamas"/>
</dbReference>
<accession>A0A0P1EVC7</accession>
<reference evidence="3 4" key="1">
    <citation type="submission" date="2015-09" db="EMBL/GenBank/DDBJ databases">
        <authorList>
            <consortium name="Swine Surveillance"/>
        </authorList>
    </citation>
    <scope>NUCLEOTIDE SEQUENCE [LARGE SCALE GENOMIC DNA]</scope>
    <source>
        <strain evidence="3 4">CECT 5294</strain>
    </source>
</reference>
<dbReference type="GO" id="GO:0017001">
    <property type="term" value="P:antibiotic catabolic process"/>
    <property type="evidence" value="ECO:0007669"/>
    <property type="project" value="UniProtKB-ARBA"/>
</dbReference>
<proteinExistence type="inferred from homology"/>
<evidence type="ECO:0000259" key="2">
    <source>
        <dbReference type="SMART" id="SM00849"/>
    </source>
</evidence>
<protein>
    <submittedName>
        <fullName evidence="3">Hydroxyacylglutathione hydrolase</fullName>
    </submittedName>
</protein>
<dbReference type="RefSeq" id="WP_058122236.1">
    <property type="nucleotide sequence ID" value="NZ_CYRX01000007.1"/>
</dbReference>
<dbReference type="SUPFAM" id="SSF56281">
    <property type="entry name" value="Metallo-hydrolase/oxidoreductase"/>
    <property type="match status" value="1"/>
</dbReference>
<name>A0A0P1EVC7_9RHOB</name>
<feature type="domain" description="Metallo-beta-lactamase" evidence="2">
    <location>
        <begin position="41"/>
        <end position="256"/>
    </location>
</feature>
<comment type="similarity">
    <text evidence="1">Belongs to the metallo-beta-lactamase superfamily. Class-B beta-lactamase family.</text>
</comment>
<dbReference type="AlphaFoldDB" id="A0A0P1EVC7"/>
<evidence type="ECO:0000313" key="4">
    <source>
        <dbReference type="Proteomes" id="UP000051298"/>
    </source>
</evidence>
<dbReference type="InterPro" id="IPR036866">
    <property type="entry name" value="RibonucZ/Hydroxyglut_hydro"/>
</dbReference>
<dbReference type="Pfam" id="PF00753">
    <property type="entry name" value="Lactamase_B"/>
    <property type="match status" value="1"/>
</dbReference>
<dbReference type="Proteomes" id="UP000051298">
    <property type="component" value="Unassembled WGS sequence"/>
</dbReference>
<sequence length="357" mass="39531">MKDAPIGIRYPWETPPDESVLVEVAQGVLWARLPLPMALDHVNVYFLREPNGWALMDTGFDTKRARAILEGLMAQLDGPVTRVFVTHYHPDHIGLAGWLMARGAELICTRTSYVTARMLTLDAQDVPAPETLEFWRVNGMDPEVLAQRTTERPFNFADCVHPLPLGFTRVDEGDRITLGGRDWDVALGQGHAADHAVLYEVDGPLVLGGDQLLPSISPNIGVYATEPEADPVGEWLDACIRLAPRARDDQLVLPGHKLPFTGLPLRMAQLAQNHHGALDRLLDHLQTPRLGGECFAPLFKRKITSGIYGLAFVETIAHLNHLWKRGDITRTPQADGVYVWQAKGNGDERDTDNSRGA</sequence>
<dbReference type="PANTHER" id="PTHR42951:SF4">
    <property type="entry name" value="ACYL-COENZYME A THIOESTERASE MBLAC2"/>
    <property type="match status" value="1"/>
</dbReference>
<dbReference type="EMBL" id="CYRX01000007">
    <property type="protein sequence ID" value="CUH58896.1"/>
    <property type="molecule type" value="Genomic_DNA"/>
</dbReference>
<keyword evidence="3" id="KW-0378">Hydrolase</keyword>
<organism evidence="3 4">
    <name type="scientific">Thalassobacter stenotrophicus</name>
    <dbReference type="NCBI Taxonomy" id="266809"/>
    <lineage>
        <taxon>Bacteria</taxon>
        <taxon>Pseudomonadati</taxon>
        <taxon>Pseudomonadota</taxon>
        <taxon>Alphaproteobacteria</taxon>
        <taxon>Rhodobacterales</taxon>
        <taxon>Roseobacteraceae</taxon>
        <taxon>Thalassobacter</taxon>
    </lineage>
</organism>
<dbReference type="InterPro" id="IPR036388">
    <property type="entry name" value="WH-like_DNA-bd_sf"/>
</dbReference>
<dbReference type="PANTHER" id="PTHR42951">
    <property type="entry name" value="METALLO-BETA-LACTAMASE DOMAIN-CONTAINING"/>
    <property type="match status" value="1"/>
</dbReference>
<dbReference type="Gene3D" id="3.60.15.10">
    <property type="entry name" value="Ribonuclease Z/Hydroxyacylglutathione hydrolase-like"/>
    <property type="match status" value="1"/>
</dbReference>